<evidence type="ECO:0000313" key="3">
    <source>
        <dbReference type="EMBL" id="RYU91920.1"/>
    </source>
</evidence>
<dbReference type="Gene3D" id="3.40.50.360">
    <property type="match status" value="1"/>
</dbReference>
<dbReference type="EMBL" id="SEWG01000001">
    <property type="protein sequence ID" value="RYU91920.1"/>
    <property type="molecule type" value="Genomic_DNA"/>
</dbReference>
<accession>A0A4V1ZC99</accession>
<dbReference type="InterPro" id="IPR008254">
    <property type="entry name" value="Flavodoxin/NO_synth"/>
</dbReference>
<evidence type="ECO:0000313" key="4">
    <source>
        <dbReference type="Proteomes" id="UP000293331"/>
    </source>
</evidence>
<feature type="domain" description="Flavodoxin-like" evidence="2">
    <location>
        <begin position="6"/>
        <end position="169"/>
    </location>
</feature>
<dbReference type="SUPFAM" id="SSF52218">
    <property type="entry name" value="Flavoproteins"/>
    <property type="match status" value="1"/>
</dbReference>
<evidence type="ECO:0000256" key="1">
    <source>
        <dbReference type="ARBA" id="ARBA00001917"/>
    </source>
</evidence>
<dbReference type="InterPro" id="IPR001226">
    <property type="entry name" value="Flavodoxin_CS"/>
</dbReference>
<dbReference type="GO" id="GO:0010181">
    <property type="term" value="F:FMN binding"/>
    <property type="evidence" value="ECO:0007669"/>
    <property type="project" value="InterPro"/>
</dbReference>
<evidence type="ECO:0000259" key="2">
    <source>
        <dbReference type="PROSITE" id="PS50902"/>
    </source>
</evidence>
<dbReference type="PANTHER" id="PTHR30546:SF23">
    <property type="entry name" value="FLAVOPROTEIN-LIKE PROTEIN YCP4-RELATED"/>
    <property type="match status" value="1"/>
</dbReference>
<dbReference type="PROSITE" id="PS00201">
    <property type="entry name" value="FLAVODOXIN"/>
    <property type="match status" value="1"/>
</dbReference>
<organism evidence="3 4">
    <name type="scientific">Mucilaginibacter terrigena</name>
    <dbReference type="NCBI Taxonomy" id="2492395"/>
    <lineage>
        <taxon>Bacteria</taxon>
        <taxon>Pseudomonadati</taxon>
        <taxon>Bacteroidota</taxon>
        <taxon>Sphingobacteriia</taxon>
        <taxon>Sphingobacteriales</taxon>
        <taxon>Sphingobacteriaceae</taxon>
        <taxon>Mucilaginibacter</taxon>
    </lineage>
</organism>
<dbReference type="AlphaFoldDB" id="A0A4V1ZC99"/>
<comment type="caution">
    <text evidence="3">The sequence shown here is derived from an EMBL/GenBank/DDBJ whole genome shotgun (WGS) entry which is preliminary data.</text>
</comment>
<dbReference type="PANTHER" id="PTHR30546">
    <property type="entry name" value="FLAVODOXIN-RELATED PROTEIN WRBA-RELATED"/>
    <property type="match status" value="1"/>
</dbReference>
<dbReference type="InterPro" id="IPR029039">
    <property type="entry name" value="Flavoprotein-like_sf"/>
</dbReference>
<dbReference type="InterPro" id="IPR005025">
    <property type="entry name" value="FMN_Rdtase-like_dom"/>
</dbReference>
<dbReference type="Pfam" id="PF03358">
    <property type="entry name" value="FMN_red"/>
    <property type="match status" value="1"/>
</dbReference>
<dbReference type="Proteomes" id="UP000293331">
    <property type="component" value="Unassembled WGS sequence"/>
</dbReference>
<sequence length="198" mass="22283">MQKIKIAIVFHSGYGHTRKAAELIAERFRAADAEVHLVDSDAADKAWGTLHTCDTIIFGCPTYFGTVSAGFKTFMERTGGFWYRQLWKDKFAAAFTVSSTLGGDKQNTLQTIAVFAAQHSMHWINLGVLPRFCADEQTDGQNRLASYQGLMIQSDNTQTEVREFHPGDLLTLELFADRILQVNFKNIIKQSENEQTIN</sequence>
<dbReference type="GO" id="GO:0003955">
    <property type="term" value="F:NAD(P)H dehydrogenase (quinone) activity"/>
    <property type="evidence" value="ECO:0007669"/>
    <property type="project" value="TreeGrafter"/>
</dbReference>
<name>A0A4V1ZC99_9SPHI</name>
<dbReference type="RefSeq" id="WP_129874650.1">
    <property type="nucleotide sequence ID" value="NZ_SEWG01000001.1"/>
</dbReference>
<protein>
    <submittedName>
        <fullName evidence="3">Flavodoxin family protein</fullName>
    </submittedName>
</protein>
<dbReference type="PROSITE" id="PS50902">
    <property type="entry name" value="FLAVODOXIN_LIKE"/>
    <property type="match status" value="1"/>
</dbReference>
<proteinExistence type="predicted"/>
<dbReference type="GO" id="GO:0016020">
    <property type="term" value="C:membrane"/>
    <property type="evidence" value="ECO:0007669"/>
    <property type="project" value="TreeGrafter"/>
</dbReference>
<dbReference type="GO" id="GO:0009055">
    <property type="term" value="F:electron transfer activity"/>
    <property type="evidence" value="ECO:0007669"/>
    <property type="project" value="InterPro"/>
</dbReference>
<reference evidence="3 4" key="1">
    <citation type="submission" date="2019-02" db="EMBL/GenBank/DDBJ databases">
        <title>Bacterial novel species Mucilaginibacter sp. 17JY9-4 isolated from soil.</title>
        <authorList>
            <person name="Jung H.-Y."/>
        </authorList>
    </citation>
    <scope>NUCLEOTIDE SEQUENCE [LARGE SCALE GENOMIC DNA]</scope>
    <source>
        <strain evidence="3 4">17JY9-4</strain>
    </source>
</reference>
<gene>
    <name evidence="3" type="ORF">EWM62_00315</name>
</gene>
<keyword evidence="4" id="KW-1185">Reference proteome</keyword>
<comment type="cofactor">
    <cofactor evidence="1">
        <name>FMN</name>
        <dbReference type="ChEBI" id="CHEBI:58210"/>
    </cofactor>
</comment>
<dbReference type="OrthoDB" id="9806350at2"/>